<proteinExistence type="predicted"/>
<keyword evidence="1" id="KW-0812">Transmembrane</keyword>
<protein>
    <submittedName>
        <fullName evidence="2">Uncharacterized protein</fullName>
    </submittedName>
</protein>
<keyword evidence="3" id="KW-1185">Reference proteome</keyword>
<name>A0A2U9P851_STRAS</name>
<evidence type="ECO:0000256" key="1">
    <source>
        <dbReference type="SAM" id="Phobius"/>
    </source>
</evidence>
<dbReference type="AlphaFoldDB" id="A0A2U9P851"/>
<keyword evidence="1" id="KW-1133">Transmembrane helix</keyword>
<sequence>MSADAYSVIVNALGFTVSAVAILYLARQTRLGRDQAAIAVNHSILSSLRELHVVLAQRELLGYFYDGRECPPEDPRHREVTVMADTFADILCSRLHAHEKMPASESLEPWRAYCADMLRHSPVLRTRLNAAFWPHLDRLGGASGGPPGPPAP</sequence>
<dbReference type="KEGG" id="sact:DMT42_24680"/>
<accession>A0A2U9P851</accession>
<dbReference type="OrthoDB" id="3542357at2"/>
<organism evidence="2 3">
    <name type="scientific">Streptomyces actuosus</name>
    <dbReference type="NCBI Taxonomy" id="1885"/>
    <lineage>
        <taxon>Bacteria</taxon>
        <taxon>Bacillati</taxon>
        <taxon>Actinomycetota</taxon>
        <taxon>Actinomycetes</taxon>
        <taxon>Kitasatosporales</taxon>
        <taxon>Streptomycetaceae</taxon>
        <taxon>Streptomyces</taxon>
    </lineage>
</organism>
<evidence type="ECO:0000313" key="2">
    <source>
        <dbReference type="EMBL" id="AWT45168.1"/>
    </source>
</evidence>
<feature type="transmembrane region" description="Helical" evidence="1">
    <location>
        <begin position="6"/>
        <end position="26"/>
    </location>
</feature>
<evidence type="ECO:0000313" key="3">
    <source>
        <dbReference type="Proteomes" id="UP000247634"/>
    </source>
</evidence>
<keyword evidence="1" id="KW-0472">Membrane</keyword>
<dbReference type="EMBL" id="CP029788">
    <property type="protein sequence ID" value="AWT45168.1"/>
    <property type="molecule type" value="Genomic_DNA"/>
</dbReference>
<dbReference type="Proteomes" id="UP000247634">
    <property type="component" value="Chromosome"/>
</dbReference>
<gene>
    <name evidence="2" type="ORF">DMT42_24680</name>
</gene>
<reference evidence="2 3" key="1">
    <citation type="submission" date="2018-06" db="EMBL/GenBank/DDBJ databases">
        <title>The complete genome sequence of a nosiheptide producer Streptomyces actuosus ATCC 25421: deducing the ability of producing a new class III lantibiotics.</title>
        <authorList>
            <person name="Liu W."/>
            <person name="Sun F."/>
            <person name="Hu Y."/>
        </authorList>
    </citation>
    <scope>NUCLEOTIDE SEQUENCE [LARGE SCALE GENOMIC DNA]</scope>
    <source>
        <strain evidence="2 3">ATCC 25421</strain>
    </source>
</reference>